<dbReference type="PANTHER" id="PTHR42834">
    <property type="entry name" value="ENDONUCLEASE/EXONUCLEASE/PHOSPHATASE FAMILY PROTEIN (AFU_ORTHOLOGUE AFUA_3G09210)"/>
    <property type="match status" value="1"/>
</dbReference>
<keyword evidence="1 5" id="KW-0732">Signal</keyword>
<keyword evidence="3" id="KW-0326">Glycosidase</keyword>
<comment type="caution">
    <text evidence="8">The sequence shown here is derived from an EMBL/GenBank/DDBJ whole genome shotgun (WGS) entry which is preliminary data.</text>
</comment>
<dbReference type="GO" id="GO:0005975">
    <property type="term" value="P:carbohydrate metabolic process"/>
    <property type="evidence" value="ECO:0007669"/>
    <property type="project" value="InterPro"/>
</dbReference>
<dbReference type="SMART" id="SM00637">
    <property type="entry name" value="CBD_II"/>
    <property type="match status" value="1"/>
</dbReference>
<evidence type="ECO:0008006" key="10">
    <source>
        <dbReference type="Google" id="ProtNLM"/>
    </source>
</evidence>
<dbReference type="CDD" id="cd10283">
    <property type="entry name" value="MnuA_DNase1-like"/>
    <property type="match status" value="1"/>
</dbReference>
<evidence type="ECO:0000256" key="2">
    <source>
        <dbReference type="ARBA" id="ARBA00022801"/>
    </source>
</evidence>
<evidence type="ECO:0000313" key="9">
    <source>
        <dbReference type="Proteomes" id="UP000652354"/>
    </source>
</evidence>
<dbReference type="Pfam" id="PF00932">
    <property type="entry name" value="LTD"/>
    <property type="match status" value="1"/>
</dbReference>
<dbReference type="RefSeq" id="WP_203656597.1">
    <property type="nucleotide sequence ID" value="NZ_BONR01000004.1"/>
</dbReference>
<dbReference type="PROSITE" id="PS51173">
    <property type="entry name" value="CBM2"/>
    <property type="match status" value="1"/>
</dbReference>
<dbReference type="Pfam" id="PF00553">
    <property type="entry name" value="CBM_2"/>
    <property type="match status" value="1"/>
</dbReference>
<dbReference type="Proteomes" id="UP000652354">
    <property type="component" value="Unassembled WGS sequence"/>
</dbReference>
<dbReference type="GO" id="GO:0030247">
    <property type="term" value="F:polysaccharide binding"/>
    <property type="evidence" value="ECO:0007669"/>
    <property type="project" value="UniProtKB-UniRule"/>
</dbReference>
<evidence type="ECO:0000259" key="7">
    <source>
        <dbReference type="PROSITE" id="PS51841"/>
    </source>
</evidence>
<dbReference type="NCBIfam" id="NF033681">
    <property type="entry name" value="ExeM_NucH_DNase"/>
    <property type="match status" value="1"/>
</dbReference>
<dbReference type="InterPro" id="IPR036691">
    <property type="entry name" value="Endo/exonu/phosph_ase_sf"/>
</dbReference>
<feature type="chain" id="PRO_5037870085" description="LTD domain-containing protein" evidence="5">
    <location>
        <begin position="27"/>
        <end position="1009"/>
    </location>
</feature>
<dbReference type="PROSITE" id="PS51841">
    <property type="entry name" value="LTD"/>
    <property type="match status" value="1"/>
</dbReference>
<dbReference type="EMBL" id="BONR01000004">
    <property type="protein sequence ID" value="GIG55275.1"/>
    <property type="molecule type" value="Genomic_DNA"/>
</dbReference>
<keyword evidence="2" id="KW-0378">Hydrolase</keyword>
<dbReference type="Gene3D" id="2.60.40.290">
    <property type="match status" value="1"/>
</dbReference>
<dbReference type="GO" id="GO:0004553">
    <property type="term" value="F:hydrolase activity, hydrolyzing O-glycosyl compounds"/>
    <property type="evidence" value="ECO:0007669"/>
    <property type="project" value="InterPro"/>
</dbReference>
<dbReference type="CDD" id="cd04486">
    <property type="entry name" value="YhcR_OBF_like"/>
    <property type="match status" value="1"/>
</dbReference>
<dbReference type="SUPFAM" id="SSF56219">
    <property type="entry name" value="DNase I-like"/>
    <property type="match status" value="1"/>
</dbReference>
<evidence type="ECO:0000256" key="1">
    <source>
        <dbReference type="ARBA" id="ARBA00022729"/>
    </source>
</evidence>
<sequence length="1009" mass="105270">MRRRVTASAVLLAMGVTAASALPATAETPAELFISEYIEGSSFNKAVEIYNGTGADVDLAPYVLTQYSNGNTSASVNLDLDGTLAAGDVFVVAHGSADAAITAEADLTTGAGLFNGDDALVLTNAGAVVDSFGQVGVDPGSEWPGGGADDTLVRKAEICAGDTDPSDSFDASLEWDVLPTNTFTELGSHTATCDGGPVGDAAPSVASISPADGALGVSAEAAVEVTFSEPVDLAAGAITLECTETGSVAAAVAGGPTTYTLTPPASLALGEDCTVTVTASAVTDVDADDPPDSMEADVVSTFSVSPGAITIGEVQGTTDVSPYAGQTVTVEGVVVGDYEGASPALRGFYLQSPDGATDGDPATSDGIFVFHGSEDTVALGDAVSVTGEVSEFNGQTQIGFPDDITALEGELTASPADVALPFPDAGFAERFEGMAVTFDQQLYVTELYLLGRFGEVTVSSGERLDQPTAVVEPGAEANALQASNDLNRIKVDDALNNQNPDPIILGGGGEPLSASNTLRGGDSVTGLEGVMTYTWAGNSASGNAWRVRPASPEADAPEFVSENPRPTSAPEVGGDLTVASFNVLNYFLSIDGTGVECGPVGFEQECRGANTPFYDDLYPEDIELTRQTDKLVAALLELDADVIGIMEMENTPGVEPLAYLAEQLNAEVGAGTWSYVDTGVVGTDVIRVGMLYDTTAVEEIGDFAVLDSTVDPRFDDGRNRPSVAQTFGEIGTGETFTVVTNHWKSKGSCDDATGADADQGDGASCWNETRTLAAEAMVDWLDTYPTGTQDDDVMIIGDLNSYGQEDPIDVLRDAGYVELGGGDYSYVFDGQWGSLDYVFASATLAEQVTGSAHFHINADEPSVLDYNVDFKSPAQIESLYAPDMYRTSDHDPVLVGLDLYTPQPICEIDYTIHGQWPRGFITQVWITNTSDEPIEGWELAWEFAGDEQITQLWSGQHQQDGASVTVENMPWNATIKPGKRLTFGFLGSTADGALPVEEFTLNGGACTVD</sequence>
<feature type="signal peptide" evidence="5">
    <location>
        <begin position="1"/>
        <end position="26"/>
    </location>
</feature>
<dbReference type="SUPFAM" id="SSF49384">
    <property type="entry name" value="Carbohydrate-binding domain"/>
    <property type="match status" value="1"/>
</dbReference>
<gene>
    <name evidence="8" type="ORF">Dac01nite_20270</name>
</gene>
<dbReference type="InterPro" id="IPR047971">
    <property type="entry name" value="ExeM-like"/>
</dbReference>
<keyword evidence="9" id="KW-1185">Reference proteome</keyword>
<feature type="domain" description="CBM2" evidence="6">
    <location>
        <begin position="899"/>
        <end position="1009"/>
    </location>
</feature>
<protein>
    <recommendedName>
        <fullName evidence="10">LTD domain-containing protein</fullName>
    </recommendedName>
</protein>
<dbReference type="PANTHER" id="PTHR42834:SF1">
    <property type="entry name" value="ENDONUCLEASE_EXONUCLEASE_PHOSPHATASE FAMILY PROTEIN (AFU_ORTHOLOGUE AFUA_3G09210)"/>
    <property type="match status" value="1"/>
</dbReference>
<dbReference type="InterPro" id="IPR012291">
    <property type="entry name" value="CBM2_carb-bd_dom_sf"/>
</dbReference>
<evidence type="ECO:0000259" key="6">
    <source>
        <dbReference type="PROSITE" id="PS51173"/>
    </source>
</evidence>
<feature type="domain" description="LTD" evidence="7">
    <location>
        <begin position="20"/>
        <end position="136"/>
    </location>
</feature>
<dbReference type="InterPro" id="IPR008965">
    <property type="entry name" value="CBM2/CBM3_carb-bd_dom_sf"/>
</dbReference>
<dbReference type="Pfam" id="PF03372">
    <property type="entry name" value="Exo_endo_phos"/>
    <property type="match status" value="1"/>
</dbReference>
<organism evidence="8 9">
    <name type="scientific">Demequina activiva</name>
    <dbReference type="NCBI Taxonomy" id="1582364"/>
    <lineage>
        <taxon>Bacteria</taxon>
        <taxon>Bacillati</taxon>
        <taxon>Actinomycetota</taxon>
        <taxon>Actinomycetes</taxon>
        <taxon>Micrococcales</taxon>
        <taxon>Demequinaceae</taxon>
        <taxon>Demequina</taxon>
    </lineage>
</organism>
<dbReference type="InterPro" id="IPR032812">
    <property type="entry name" value="SbsA_Ig"/>
</dbReference>
<evidence type="ECO:0000256" key="5">
    <source>
        <dbReference type="SAM" id="SignalP"/>
    </source>
</evidence>
<dbReference type="AlphaFoldDB" id="A0A919Q2Y0"/>
<dbReference type="InterPro" id="IPR005135">
    <property type="entry name" value="Endo/exonuclease/phosphatase"/>
</dbReference>
<evidence type="ECO:0000256" key="4">
    <source>
        <dbReference type="SAM" id="MobiDB-lite"/>
    </source>
</evidence>
<dbReference type="InterPro" id="IPR036415">
    <property type="entry name" value="Lamin_tail_dom_sf"/>
</dbReference>
<evidence type="ECO:0000256" key="3">
    <source>
        <dbReference type="ARBA" id="ARBA00023295"/>
    </source>
</evidence>
<dbReference type="InterPro" id="IPR001322">
    <property type="entry name" value="Lamin_tail_dom"/>
</dbReference>
<name>A0A919Q2Y0_9MICO</name>
<dbReference type="SUPFAM" id="SSF74853">
    <property type="entry name" value="Lamin A/C globular tail domain"/>
    <property type="match status" value="1"/>
</dbReference>
<accession>A0A919Q2Y0</accession>
<evidence type="ECO:0000313" key="8">
    <source>
        <dbReference type="EMBL" id="GIG55275.1"/>
    </source>
</evidence>
<dbReference type="InterPro" id="IPR001919">
    <property type="entry name" value="CBD2"/>
</dbReference>
<dbReference type="Gene3D" id="3.60.10.10">
    <property type="entry name" value="Endonuclease/exonuclease/phosphatase"/>
    <property type="match status" value="1"/>
</dbReference>
<feature type="region of interest" description="Disordered" evidence="4">
    <location>
        <begin position="547"/>
        <end position="572"/>
    </location>
</feature>
<proteinExistence type="predicted"/>
<dbReference type="Gene3D" id="2.60.40.3710">
    <property type="match status" value="1"/>
</dbReference>
<dbReference type="Pfam" id="PF13205">
    <property type="entry name" value="Big_5"/>
    <property type="match status" value="1"/>
</dbReference>
<reference evidence="8" key="1">
    <citation type="submission" date="2021-01" db="EMBL/GenBank/DDBJ databases">
        <title>Whole genome shotgun sequence of Demequina activiva NBRC 110675.</title>
        <authorList>
            <person name="Komaki H."/>
            <person name="Tamura T."/>
        </authorList>
    </citation>
    <scope>NUCLEOTIDE SEQUENCE</scope>
    <source>
        <strain evidence="8">NBRC 110675</strain>
    </source>
</reference>